<comment type="caution">
    <text evidence="1">The sequence shown here is derived from an EMBL/GenBank/DDBJ whole genome shotgun (WGS) entry which is preliminary data.</text>
</comment>
<dbReference type="AlphaFoldDB" id="A0A2A6J565"/>
<keyword evidence="2" id="KW-1185">Reference proteome</keyword>
<gene>
    <name evidence="1" type="ORF">CO666_27280</name>
</gene>
<accession>A0A2A6J565</accession>
<proteinExistence type="predicted"/>
<evidence type="ECO:0000313" key="2">
    <source>
        <dbReference type="Proteomes" id="UP000220768"/>
    </source>
</evidence>
<name>A0A2A6J565_9HYPH</name>
<sequence length="61" mass="6881">MAVDHAATGFKLWWQRARWTWRNLYNGSQSEAPGLGNVASAVTVNRDVPMPLGFWITLVVH</sequence>
<reference evidence="1 2" key="1">
    <citation type="submission" date="2017-09" db="EMBL/GenBank/DDBJ databases">
        <title>Comparative genomics of rhizobia isolated from Phaseolus vulgaris in China.</title>
        <authorList>
            <person name="Tong W."/>
        </authorList>
    </citation>
    <scope>NUCLEOTIDE SEQUENCE [LARGE SCALE GENOMIC DNA]</scope>
    <source>
        <strain evidence="1 2">C5</strain>
    </source>
</reference>
<protein>
    <submittedName>
        <fullName evidence="1">Uncharacterized protein</fullName>
    </submittedName>
</protein>
<dbReference type="EMBL" id="NWSV01000027">
    <property type="protein sequence ID" value="PDT01024.1"/>
    <property type="molecule type" value="Genomic_DNA"/>
</dbReference>
<organism evidence="1 2">
    <name type="scientific">Rhizobium chutanense</name>
    <dbReference type="NCBI Taxonomy" id="2035448"/>
    <lineage>
        <taxon>Bacteria</taxon>
        <taxon>Pseudomonadati</taxon>
        <taxon>Pseudomonadota</taxon>
        <taxon>Alphaproteobacteria</taxon>
        <taxon>Hyphomicrobiales</taxon>
        <taxon>Rhizobiaceae</taxon>
        <taxon>Rhizobium/Agrobacterium group</taxon>
        <taxon>Rhizobium</taxon>
    </lineage>
</organism>
<dbReference type="Proteomes" id="UP000220768">
    <property type="component" value="Unassembled WGS sequence"/>
</dbReference>
<evidence type="ECO:0000313" key="1">
    <source>
        <dbReference type="EMBL" id="PDT01024.1"/>
    </source>
</evidence>